<organism evidence="6 7">
    <name type="scientific">Diploscapter pachys</name>
    <dbReference type="NCBI Taxonomy" id="2018661"/>
    <lineage>
        <taxon>Eukaryota</taxon>
        <taxon>Metazoa</taxon>
        <taxon>Ecdysozoa</taxon>
        <taxon>Nematoda</taxon>
        <taxon>Chromadorea</taxon>
        <taxon>Rhabditida</taxon>
        <taxon>Rhabditina</taxon>
        <taxon>Rhabditomorpha</taxon>
        <taxon>Rhabditoidea</taxon>
        <taxon>Rhabditidae</taxon>
        <taxon>Diploscapter</taxon>
    </lineage>
</organism>
<keyword evidence="7" id="KW-1185">Reference proteome</keyword>
<sequence>MLRTIGNLLFATIIQMSLTAGDSGWGYDNTNGPHTWGSHCNLGSQQSPIDIRSADVDCTTMQSLSLLKYDTSGTVEIANNGRTLIVTGFDKWKDQPLMQGTGLDYTYRLEQIHFHWGYNRANGSEHTLNGRYYSAEIHLVHVREGMSLTEASELKDGLAVLGVWMTEGKNEKNFAQINDKSESVQFEGKFS</sequence>
<dbReference type="InterPro" id="IPR036398">
    <property type="entry name" value="CA_dom_sf"/>
</dbReference>
<dbReference type="STRING" id="2018661.A0A2A2LYE6"/>
<comment type="catalytic activity">
    <reaction evidence="4">
        <text>hydrogencarbonate + H(+) = CO2 + H2O</text>
        <dbReference type="Rhea" id="RHEA:10748"/>
        <dbReference type="ChEBI" id="CHEBI:15377"/>
        <dbReference type="ChEBI" id="CHEBI:15378"/>
        <dbReference type="ChEBI" id="CHEBI:16526"/>
        <dbReference type="ChEBI" id="CHEBI:17544"/>
        <dbReference type="EC" id="4.2.1.1"/>
    </reaction>
</comment>
<gene>
    <name evidence="6" type="ORF">WR25_09208</name>
</gene>
<dbReference type="SMART" id="SM01057">
    <property type="entry name" value="Carb_anhydrase"/>
    <property type="match status" value="1"/>
</dbReference>
<dbReference type="EC" id="4.2.1.1" evidence="4"/>
<comment type="cofactor">
    <cofactor evidence="4">
        <name>Zn(2+)</name>
        <dbReference type="ChEBI" id="CHEBI:29105"/>
    </cofactor>
</comment>
<feature type="domain" description="Alpha-carbonic anhydrase" evidence="5">
    <location>
        <begin position="23"/>
        <end position="191"/>
    </location>
</feature>
<keyword evidence="4" id="KW-0456">Lyase</keyword>
<evidence type="ECO:0000256" key="1">
    <source>
        <dbReference type="ARBA" id="ARBA00010718"/>
    </source>
</evidence>
<feature type="chain" id="PRO_5025096494" description="Carbonic anhydrase" evidence="4">
    <location>
        <begin position="20"/>
        <end position="191"/>
    </location>
</feature>
<dbReference type="Gene3D" id="3.10.200.10">
    <property type="entry name" value="Alpha carbonic anhydrase"/>
    <property type="match status" value="1"/>
</dbReference>
<comment type="function">
    <text evidence="4">Reversible hydration of carbon dioxide.</text>
</comment>
<comment type="caution">
    <text evidence="6">The sequence shown here is derived from an EMBL/GenBank/DDBJ whole genome shotgun (WGS) entry which is preliminary data.</text>
</comment>
<feature type="signal peptide" evidence="4">
    <location>
        <begin position="1"/>
        <end position="19"/>
    </location>
</feature>
<evidence type="ECO:0000256" key="4">
    <source>
        <dbReference type="RuleBase" id="RU367011"/>
    </source>
</evidence>
<dbReference type="CDD" id="cd00326">
    <property type="entry name" value="alpha_CA"/>
    <property type="match status" value="1"/>
</dbReference>
<comment type="similarity">
    <text evidence="1 4">Belongs to the alpha-carbonic anhydrase family.</text>
</comment>
<dbReference type="GO" id="GO:0008270">
    <property type="term" value="F:zinc ion binding"/>
    <property type="evidence" value="ECO:0007669"/>
    <property type="project" value="UniProtKB-UniRule"/>
</dbReference>
<dbReference type="PANTHER" id="PTHR18952">
    <property type="entry name" value="CARBONIC ANHYDRASE"/>
    <property type="match status" value="1"/>
</dbReference>
<accession>A0A2A2LYE6</accession>
<evidence type="ECO:0000313" key="7">
    <source>
        <dbReference type="Proteomes" id="UP000218231"/>
    </source>
</evidence>
<dbReference type="EMBL" id="LIAE01006329">
    <property type="protein sequence ID" value="PAV91271.1"/>
    <property type="molecule type" value="Genomic_DNA"/>
</dbReference>
<name>A0A2A2LYE6_9BILA</name>
<dbReference type="PANTHER" id="PTHR18952:SF250">
    <property type="entry name" value="CARBONIC ANHYDRASE 5-RELATED"/>
    <property type="match status" value="1"/>
</dbReference>
<dbReference type="GO" id="GO:0004089">
    <property type="term" value="F:carbonate dehydratase activity"/>
    <property type="evidence" value="ECO:0007669"/>
    <property type="project" value="UniProtKB-UniRule"/>
</dbReference>
<protein>
    <recommendedName>
        <fullName evidence="4">Carbonic anhydrase</fullName>
        <ecNumber evidence="4">4.2.1.1</ecNumber>
    </recommendedName>
</protein>
<dbReference type="OrthoDB" id="429145at2759"/>
<dbReference type="GO" id="GO:0005737">
    <property type="term" value="C:cytoplasm"/>
    <property type="evidence" value="ECO:0007669"/>
    <property type="project" value="TreeGrafter"/>
</dbReference>
<dbReference type="InterPro" id="IPR001148">
    <property type="entry name" value="CA_dom"/>
</dbReference>
<dbReference type="Proteomes" id="UP000218231">
    <property type="component" value="Unassembled WGS sequence"/>
</dbReference>
<dbReference type="Pfam" id="PF00194">
    <property type="entry name" value="Carb_anhydrase"/>
    <property type="match status" value="1"/>
</dbReference>
<evidence type="ECO:0000256" key="3">
    <source>
        <dbReference type="ARBA" id="ARBA00022833"/>
    </source>
</evidence>
<keyword evidence="4" id="KW-0732">Signal</keyword>
<proteinExistence type="inferred from homology"/>
<dbReference type="PROSITE" id="PS51144">
    <property type="entry name" value="ALPHA_CA_2"/>
    <property type="match status" value="1"/>
</dbReference>
<dbReference type="InterPro" id="IPR023561">
    <property type="entry name" value="Carbonic_anhydrase_a-class"/>
</dbReference>
<keyword evidence="3 4" id="KW-0862">Zinc</keyword>
<evidence type="ECO:0000259" key="5">
    <source>
        <dbReference type="PROSITE" id="PS51144"/>
    </source>
</evidence>
<keyword evidence="2 4" id="KW-0479">Metal-binding</keyword>
<dbReference type="PROSITE" id="PS00162">
    <property type="entry name" value="ALPHA_CA_1"/>
    <property type="match status" value="1"/>
</dbReference>
<evidence type="ECO:0000256" key="2">
    <source>
        <dbReference type="ARBA" id="ARBA00022723"/>
    </source>
</evidence>
<dbReference type="AlphaFoldDB" id="A0A2A2LYE6"/>
<dbReference type="SUPFAM" id="SSF51069">
    <property type="entry name" value="Carbonic anhydrase"/>
    <property type="match status" value="1"/>
</dbReference>
<dbReference type="InterPro" id="IPR018338">
    <property type="entry name" value="Carbonic_anhydrase_a-class_CS"/>
</dbReference>
<reference evidence="6 7" key="1">
    <citation type="journal article" date="2017" name="Curr. Biol.">
        <title>Genome architecture and evolution of a unichromosomal asexual nematode.</title>
        <authorList>
            <person name="Fradin H."/>
            <person name="Zegar C."/>
            <person name="Gutwein M."/>
            <person name="Lucas J."/>
            <person name="Kovtun M."/>
            <person name="Corcoran D."/>
            <person name="Baugh L.R."/>
            <person name="Kiontke K."/>
            <person name="Gunsalus K."/>
            <person name="Fitch D.H."/>
            <person name="Piano F."/>
        </authorList>
    </citation>
    <scope>NUCLEOTIDE SEQUENCE [LARGE SCALE GENOMIC DNA]</scope>
    <source>
        <strain evidence="6">PF1309</strain>
    </source>
</reference>
<evidence type="ECO:0000313" key="6">
    <source>
        <dbReference type="EMBL" id="PAV91271.1"/>
    </source>
</evidence>